<feature type="signal peptide" evidence="1">
    <location>
        <begin position="1"/>
        <end position="21"/>
    </location>
</feature>
<evidence type="ECO:0000259" key="2">
    <source>
        <dbReference type="Pfam" id="PF13473"/>
    </source>
</evidence>
<dbReference type="InterPro" id="IPR008972">
    <property type="entry name" value="Cupredoxin"/>
</dbReference>
<dbReference type="RefSeq" id="WP_165286974.1">
    <property type="nucleotide sequence ID" value="NZ_JBITPR010000036.1"/>
</dbReference>
<name>A0ABW8B909_9ACTN</name>
<keyword evidence="4" id="KW-1185">Reference proteome</keyword>
<proteinExistence type="predicted"/>
<sequence>MPFRFPSGTVRLGAVTACALALTTLLGCSNGGGGGGDTATESATGPSTGGGTRITIQDFKFQPASLTVSAGAEVTVVNKDTTTHTVTASKGGSFDTGDIAPGKSATFTAPSKPGDFPYTCTIHPFMKGTLTVE</sequence>
<dbReference type="PANTHER" id="PTHR36507:SF1">
    <property type="entry name" value="BLL1555 PROTEIN"/>
    <property type="match status" value="1"/>
</dbReference>
<evidence type="ECO:0000313" key="4">
    <source>
        <dbReference type="Proteomes" id="UP001614264"/>
    </source>
</evidence>
<dbReference type="CDD" id="cd13921">
    <property type="entry name" value="Amicyanin"/>
    <property type="match status" value="1"/>
</dbReference>
<dbReference type="InterPro" id="IPR035668">
    <property type="entry name" value="Amicyanin"/>
</dbReference>
<protein>
    <submittedName>
        <fullName evidence="3">Cupredoxin family copper-binding protein</fullName>
    </submittedName>
</protein>
<accession>A0ABW8B909</accession>
<dbReference type="Gene3D" id="2.60.40.420">
    <property type="entry name" value="Cupredoxins - blue copper proteins"/>
    <property type="match status" value="1"/>
</dbReference>
<dbReference type="Proteomes" id="UP001614264">
    <property type="component" value="Unassembled WGS sequence"/>
</dbReference>
<dbReference type="SUPFAM" id="SSF49503">
    <property type="entry name" value="Cupredoxins"/>
    <property type="match status" value="1"/>
</dbReference>
<dbReference type="PANTHER" id="PTHR36507">
    <property type="entry name" value="BLL1555 PROTEIN"/>
    <property type="match status" value="1"/>
</dbReference>
<dbReference type="InterPro" id="IPR028096">
    <property type="entry name" value="EfeO_Cupredoxin"/>
</dbReference>
<organism evidence="3 4">
    <name type="scientific">Streptomyces salinarius</name>
    <dbReference type="NCBI Taxonomy" id="2762598"/>
    <lineage>
        <taxon>Bacteria</taxon>
        <taxon>Bacillati</taxon>
        <taxon>Actinomycetota</taxon>
        <taxon>Actinomycetes</taxon>
        <taxon>Kitasatosporales</taxon>
        <taxon>Streptomycetaceae</taxon>
        <taxon>Streptomyces</taxon>
    </lineage>
</organism>
<dbReference type="EMBL" id="JBITPR010000036">
    <property type="protein sequence ID" value="MFI7871493.1"/>
    <property type="molecule type" value="Genomic_DNA"/>
</dbReference>
<dbReference type="Pfam" id="PF13473">
    <property type="entry name" value="Cupredoxin_1"/>
    <property type="match status" value="1"/>
</dbReference>
<dbReference type="PROSITE" id="PS51257">
    <property type="entry name" value="PROKAR_LIPOPROTEIN"/>
    <property type="match status" value="1"/>
</dbReference>
<comment type="caution">
    <text evidence="3">The sequence shown here is derived from an EMBL/GenBank/DDBJ whole genome shotgun (WGS) entry which is preliminary data.</text>
</comment>
<feature type="chain" id="PRO_5047071032" evidence="1">
    <location>
        <begin position="22"/>
        <end position="133"/>
    </location>
</feature>
<reference evidence="3 4" key="1">
    <citation type="submission" date="2024-07" db="EMBL/GenBank/DDBJ databases">
        <title>Whole genome sequencing of Prodigiosin pigment-producing Streptomyces salinarius isolated from rhizosphere soil of Arachis hypogaea.</title>
        <authorList>
            <person name="Vidhya A."/>
            <person name="Ramya S."/>
        </authorList>
    </citation>
    <scope>NUCLEOTIDE SEQUENCE [LARGE SCALE GENOMIC DNA]</scope>
    <source>
        <strain evidence="3 4">VRMG2420</strain>
    </source>
</reference>
<gene>
    <name evidence="3" type="ORF">AB4829_12970</name>
</gene>
<feature type="domain" description="EfeO-type cupredoxin-like" evidence="2">
    <location>
        <begin position="52"/>
        <end position="132"/>
    </location>
</feature>
<dbReference type="InterPro" id="IPR052721">
    <property type="entry name" value="ET_Amicyanin"/>
</dbReference>
<evidence type="ECO:0000313" key="3">
    <source>
        <dbReference type="EMBL" id="MFI7871493.1"/>
    </source>
</evidence>
<keyword evidence="1" id="KW-0732">Signal</keyword>
<evidence type="ECO:0000256" key="1">
    <source>
        <dbReference type="SAM" id="SignalP"/>
    </source>
</evidence>